<comment type="similarity">
    <text evidence="4 14">Belongs to the cytochrome P450 family.</text>
</comment>
<evidence type="ECO:0000256" key="14">
    <source>
        <dbReference type="RuleBase" id="RU000461"/>
    </source>
</evidence>
<keyword evidence="5 13" id="KW-0349">Heme</keyword>
<dbReference type="PROSITE" id="PS00086">
    <property type="entry name" value="CYTOCHROME_P450"/>
    <property type="match status" value="1"/>
</dbReference>
<comment type="cofactor">
    <cofactor evidence="1 13">
        <name>heme</name>
        <dbReference type="ChEBI" id="CHEBI:30413"/>
    </cofactor>
</comment>
<evidence type="ECO:0000256" key="4">
    <source>
        <dbReference type="ARBA" id="ARBA00010617"/>
    </source>
</evidence>
<dbReference type="PANTHER" id="PTHR24291">
    <property type="entry name" value="CYTOCHROME P450 FAMILY 4"/>
    <property type="match status" value="1"/>
</dbReference>
<keyword evidence="6 13" id="KW-0479">Metal-binding</keyword>
<dbReference type="SUPFAM" id="SSF48264">
    <property type="entry name" value="Cytochrome P450"/>
    <property type="match status" value="1"/>
</dbReference>
<dbReference type="PANTHER" id="PTHR24291:SF189">
    <property type="entry name" value="CYTOCHROME P450 4C3-RELATED"/>
    <property type="match status" value="1"/>
</dbReference>
<dbReference type="InterPro" id="IPR036396">
    <property type="entry name" value="Cyt_P450_sf"/>
</dbReference>
<sequence length="501" mass="58178">MIALIVLILAVSLCLWYIIKYHLWTIRVSNMTSNIPGPKPLPIIGNASIFADMKTLQDVYETITSLLDKYGNADGIAKVWLGPKPWILLGNPKYIEIILSSPDALQKEEVYDRLGLFVNGLFVRNGRDWRELRKPLDKLLTKKMIDSNIGMFHEKTVKLLKILNKYTNTRNEFDLRHYMTNLAIDFISVTTFGHDMNMIEKDENNLKETLERIFETIVKLVFETPYNMWLTYAKISIPGRRLKELAKIYWRFCNELLQGRLRNKKLLGEDIDAVPIYYSDVLIEKATKDKLSLDERGKLATDFLIAGFDTSAVTLSYVLFILAMFSEHQEAVYQEQIDILGEDPEVAPTWEQLSKMEYLTRIIKEVMRLYCPLGIFRKLTNDIDLGDYKLPKGIAINLMFYKLHTNPKIWSHPNEFYPDHFLPEEMANRPKGSYLPFSLGPRSCPGSVYAMISIKTAVSAAIRRYKFETDMKFEKLEYKYNFLLEPAEAYSVRISERKTNC</sequence>
<dbReference type="PRINTS" id="PR00385">
    <property type="entry name" value="P450"/>
</dbReference>
<comment type="subcellular location">
    <subcellularLocation>
        <location evidence="3">Endoplasmic reticulum membrane</location>
        <topology evidence="3">Peripheral membrane protein</topology>
    </subcellularLocation>
    <subcellularLocation>
        <location evidence="2">Microsome membrane</location>
        <topology evidence="2">Peripheral membrane protein</topology>
    </subcellularLocation>
</comment>
<keyword evidence="9 14" id="KW-0560">Oxidoreductase</keyword>
<dbReference type="GO" id="GO:0005506">
    <property type="term" value="F:iron ion binding"/>
    <property type="evidence" value="ECO:0007669"/>
    <property type="project" value="InterPro"/>
</dbReference>
<evidence type="ECO:0000256" key="5">
    <source>
        <dbReference type="ARBA" id="ARBA00022617"/>
    </source>
</evidence>
<keyword evidence="10 13" id="KW-0408">Iron</keyword>
<evidence type="ECO:0000256" key="2">
    <source>
        <dbReference type="ARBA" id="ARBA00004174"/>
    </source>
</evidence>
<dbReference type="Gene3D" id="1.10.630.10">
    <property type="entry name" value="Cytochrome P450"/>
    <property type="match status" value="1"/>
</dbReference>
<evidence type="ECO:0000256" key="10">
    <source>
        <dbReference type="ARBA" id="ARBA00023004"/>
    </source>
</evidence>
<dbReference type="AlphaFoldDB" id="A0A023F620"/>
<keyword evidence="8" id="KW-0492">Microsome</keyword>
<feature type="binding site" description="axial binding residue" evidence="13">
    <location>
        <position position="444"/>
    </location>
    <ligand>
        <name>heme</name>
        <dbReference type="ChEBI" id="CHEBI:30413"/>
    </ligand>
    <ligandPart>
        <name>Fe</name>
        <dbReference type="ChEBI" id="CHEBI:18248"/>
    </ligandPart>
</feature>
<accession>A0A023F620</accession>
<evidence type="ECO:0000256" key="3">
    <source>
        <dbReference type="ARBA" id="ARBA00004406"/>
    </source>
</evidence>
<evidence type="ECO:0000313" key="15">
    <source>
        <dbReference type="EMBL" id="JAC16640.1"/>
    </source>
</evidence>
<protein>
    <submittedName>
        <fullName evidence="15">Putative cytochrome</fullName>
    </submittedName>
</protein>
<dbReference type="PRINTS" id="PR00463">
    <property type="entry name" value="EP450I"/>
</dbReference>
<organism evidence="15">
    <name type="scientific">Triatoma infestans</name>
    <name type="common">Assassin bug</name>
    <dbReference type="NCBI Taxonomy" id="30076"/>
    <lineage>
        <taxon>Eukaryota</taxon>
        <taxon>Metazoa</taxon>
        <taxon>Ecdysozoa</taxon>
        <taxon>Arthropoda</taxon>
        <taxon>Hexapoda</taxon>
        <taxon>Insecta</taxon>
        <taxon>Pterygota</taxon>
        <taxon>Neoptera</taxon>
        <taxon>Paraneoptera</taxon>
        <taxon>Hemiptera</taxon>
        <taxon>Heteroptera</taxon>
        <taxon>Panheteroptera</taxon>
        <taxon>Cimicomorpha</taxon>
        <taxon>Reduviidae</taxon>
        <taxon>Triatominae</taxon>
        <taxon>Triatoma</taxon>
    </lineage>
</organism>
<dbReference type="EMBL" id="GBBI01002072">
    <property type="protein sequence ID" value="JAC16640.1"/>
    <property type="molecule type" value="mRNA"/>
</dbReference>
<dbReference type="InterPro" id="IPR050196">
    <property type="entry name" value="Cytochrome_P450_Monoox"/>
</dbReference>
<dbReference type="GO" id="GO:0020037">
    <property type="term" value="F:heme binding"/>
    <property type="evidence" value="ECO:0007669"/>
    <property type="project" value="InterPro"/>
</dbReference>
<evidence type="ECO:0000256" key="7">
    <source>
        <dbReference type="ARBA" id="ARBA00022824"/>
    </source>
</evidence>
<keyword evidence="11 14" id="KW-0503">Monooxygenase</keyword>
<dbReference type="GO" id="GO:0005789">
    <property type="term" value="C:endoplasmic reticulum membrane"/>
    <property type="evidence" value="ECO:0007669"/>
    <property type="project" value="UniProtKB-SubCell"/>
</dbReference>
<dbReference type="InterPro" id="IPR017972">
    <property type="entry name" value="Cyt_P450_CS"/>
</dbReference>
<dbReference type="GO" id="GO:0004497">
    <property type="term" value="F:monooxygenase activity"/>
    <property type="evidence" value="ECO:0007669"/>
    <property type="project" value="UniProtKB-KW"/>
</dbReference>
<keyword evidence="12" id="KW-0472">Membrane</keyword>
<evidence type="ECO:0000256" key="11">
    <source>
        <dbReference type="ARBA" id="ARBA00023033"/>
    </source>
</evidence>
<dbReference type="Pfam" id="PF00067">
    <property type="entry name" value="p450"/>
    <property type="match status" value="1"/>
</dbReference>
<proteinExistence type="evidence at transcript level"/>
<evidence type="ECO:0000256" key="6">
    <source>
        <dbReference type="ARBA" id="ARBA00022723"/>
    </source>
</evidence>
<name>A0A023F620_TRIIF</name>
<evidence type="ECO:0000256" key="12">
    <source>
        <dbReference type="ARBA" id="ARBA00023136"/>
    </source>
</evidence>
<dbReference type="GO" id="GO:0016705">
    <property type="term" value="F:oxidoreductase activity, acting on paired donors, with incorporation or reduction of molecular oxygen"/>
    <property type="evidence" value="ECO:0007669"/>
    <property type="project" value="InterPro"/>
</dbReference>
<keyword evidence="7" id="KW-0256">Endoplasmic reticulum</keyword>
<reference evidence="15" key="1">
    <citation type="journal article" date="2014" name="PLoS Negl. Trop. Dis.">
        <title>An updated insight into the Sialotranscriptome of Triatoma infestans: developmental stage and geographic variations.</title>
        <authorList>
            <person name="Schwarz A."/>
            <person name="Medrano-Mercado N."/>
            <person name="Schaub G.A."/>
            <person name="Struchiner C.J."/>
            <person name="Bargues M.D."/>
            <person name="Levy M.Z."/>
            <person name="Ribeiro J.M."/>
        </authorList>
    </citation>
    <scope>NUCLEOTIDE SEQUENCE</scope>
    <source>
        <strain evidence="15">Chile</strain>
        <tissue evidence="15">Salivary glands</tissue>
    </source>
</reference>
<evidence type="ECO:0000256" key="8">
    <source>
        <dbReference type="ARBA" id="ARBA00022848"/>
    </source>
</evidence>
<evidence type="ECO:0000256" key="13">
    <source>
        <dbReference type="PIRSR" id="PIRSR602401-1"/>
    </source>
</evidence>
<evidence type="ECO:0000256" key="1">
    <source>
        <dbReference type="ARBA" id="ARBA00001971"/>
    </source>
</evidence>
<dbReference type="InterPro" id="IPR001128">
    <property type="entry name" value="Cyt_P450"/>
</dbReference>
<evidence type="ECO:0000256" key="9">
    <source>
        <dbReference type="ARBA" id="ARBA00023002"/>
    </source>
</evidence>
<dbReference type="InterPro" id="IPR002401">
    <property type="entry name" value="Cyt_P450_E_grp-I"/>
</dbReference>